<sequence length="60" mass="6476">MGDSSVLERQCNGFGISALKPMGDLPQGHLMGIKNRRRMACAVVAGAISVQSRRFSIEVQ</sequence>
<evidence type="ECO:0000313" key="1">
    <source>
        <dbReference type="EMBL" id="PTU74687.1"/>
    </source>
</evidence>
<dbReference type="EMBL" id="QASN01000015">
    <property type="protein sequence ID" value="PTU74687.1"/>
    <property type="molecule type" value="Genomic_DNA"/>
</dbReference>
<reference evidence="1 2" key="1">
    <citation type="submission" date="2018-04" db="EMBL/GenBank/DDBJ databases">
        <title>Pseudomonas sp. nov., isolated from mangrove soil.</title>
        <authorList>
            <person name="Chen C."/>
        </authorList>
    </citation>
    <scope>NUCLEOTIDE SEQUENCE [LARGE SCALE GENOMIC DNA]</scope>
    <source>
        <strain evidence="1 2">TC-11</strain>
    </source>
</reference>
<evidence type="ECO:0000313" key="2">
    <source>
        <dbReference type="Proteomes" id="UP000244064"/>
    </source>
</evidence>
<protein>
    <submittedName>
        <fullName evidence="1">Uncharacterized protein</fullName>
    </submittedName>
</protein>
<accession>A0A2T5PAE0</accession>
<dbReference type="AlphaFoldDB" id="A0A2T5PAE0"/>
<keyword evidence="2" id="KW-1185">Reference proteome</keyword>
<proteinExistence type="predicted"/>
<comment type="caution">
    <text evidence="1">The sequence shown here is derived from an EMBL/GenBank/DDBJ whole genome shotgun (WGS) entry which is preliminary data.</text>
</comment>
<dbReference type="Proteomes" id="UP000244064">
    <property type="component" value="Unassembled WGS sequence"/>
</dbReference>
<name>A0A2T5PAE0_9PSED</name>
<organism evidence="1 2">
    <name type="scientific">Pseudomonas mangrovi</name>
    <dbReference type="NCBI Taxonomy" id="2161748"/>
    <lineage>
        <taxon>Bacteria</taxon>
        <taxon>Pseudomonadati</taxon>
        <taxon>Pseudomonadota</taxon>
        <taxon>Gammaproteobacteria</taxon>
        <taxon>Pseudomonadales</taxon>
        <taxon>Pseudomonadaceae</taxon>
        <taxon>Pseudomonas</taxon>
    </lineage>
</organism>
<gene>
    <name evidence="1" type="ORF">DBO85_08465</name>
</gene>